<evidence type="ECO:0000259" key="7">
    <source>
        <dbReference type="PROSITE" id="PS51857"/>
    </source>
</evidence>
<organism evidence="8 9">
    <name type="scientific">Devosia honganensis</name>
    <dbReference type="NCBI Taxonomy" id="1610527"/>
    <lineage>
        <taxon>Bacteria</taxon>
        <taxon>Pseudomonadati</taxon>
        <taxon>Pseudomonadota</taxon>
        <taxon>Alphaproteobacteria</taxon>
        <taxon>Hyphomicrobiales</taxon>
        <taxon>Devosiaceae</taxon>
        <taxon>Devosia</taxon>
    </lineage>
</organism>
<feature type="domain" description="CSD" evidence="7">
    <location>
        <begin position="1"/>
        <end position="67"/>
    </location>
</feature>
<name>A0ABV7WYD4_9HYPH</name>
<dbReference type="SMART" id="SM00357">
    <property type="entry name" value="CSP"/>
    <property type="match status" value="1"/>
</dbReference>
<protein>
    <submittedName>
        <fullName evidence="8">Cold-shock protein</fullName>
    </submittedName>
</protein>
<keyword evidence="2" id="KW-0963">Cytoplasm</keyword>
<evidence type="ECO:0000256" key="2">
    <source>
        <dbReference type="ARBA" id="ARBA00022490"/>
    </source>
</evidence>
<comment type="subcellular location">
    <subcellularLocation>
        <location evidence="1">Cytoplasm</location>
    </subcellularLocation>
</comment>
<evidence type="ECO:0000313" key="8">
    <source>
        <dbReference type="EMBL" id="MFC3704291.1"/>
    </source>
</evidence>
<dbReference type="InterPro" id="IPR012340">
    <property type="entry name" value="NA-bd_OB-fold"/>
</dbReference>
<dbReference type="Proteomes" id="UP001595613">
    <property type="component" value="Unassembled WGS sequence"/>
</dbReference>
<dbReference type="PIRSF" id="PIRSF002599">
    <property type="entry name" value="Cold_shock_A"/>
    <property type="match status" value="1"/>
</dbReference>
<proteinExistence type="predicted"/>
<evidence type="ECO:0000313" key="9">
    <source>
        <dbReference type="Proteomes" id="UP001595613"/>
    </source>
</evidence>
<evidence type="ECO:0000256" key="5">
    <source>
        <dbReference type="ARBA" id="ARBA00023159"/>
    </source>
</evidence>
<evidence type="ECO:0000256" key="4">
    <source>
        <dbReference type="ARBA" id="ARBA00023125"/>
    </source>
</evidence>
<evidence type="ECO:0000256" key="3">
    <source>
        <dbReference type="ARBA" id="ARBA00023015"/>
    </source>
</evidence>
<keyword evidence="3" id="KW-0805">Transcription regulation</keyword>
<dbReference type="RefSeq" id="WP_323013040.1">
    <property type="nucleotide sequence ID" value="NZ_JBHRYD010000001.1"/>
</dbReference>
<dbReference type="EMBL" id="JBHRYD010000001">
    <property type="protein sequence ID" value="MFC3704291.1"/>
    <property type="molecule type" value="Genomic_DNA"/>
</dbReference>
<reference evidence="9" key="1">
    <citation type="journal article" date="2019" name="Int. J. Syst. Evol. Microbiol.">
        <title>The Global Catalogue of Microorganisms (GCM) 10K type strain sequencing project: providing services to taxonomists for standard genome sequencing and annotation.</title>
        <authorList>
            <consortium name="The Broad Institute Genomics Platform"/>
            <consortium name="The Broad Institute Genome Sequencing Center for Infectious Disease"/>
            <person name="Wu L."/>
            <person name="Ma J."/>
        </authorList>
    </citation>
    <scope>NUCLEOTIDE SEQUENCE [LARGE SCALE GENOMIC DNA]</scope>
    <source>
        <strain evidence="9">KCTC 42281</strain>
    </source>
</reference>
<dbReference type="Pfam" id="PF00313">
    <property type="entry name" value="CSD"/>
    <property type="match status" value="1"/>
</dbReference>
<evidence type="ECO:0000256" key="1">
    <source>
        <dbReference type="ARBA" id="ARBA00004496"/>
    </source>
</evidence>
<dbReference type="Gene3D" id="2.40.50.140">
    <property type="entry name" value="Nucleic acid-binding proteins"/>
    <property type="match status" value="1"/>
</dbReference>
<evidence type="ECO:0000256" key="6">
    <source>
        <dbReference type="ARBA" id="ARBA00023163"/>
    </source>
</evidence>
<dbReference type="PROSITE" id="PS51857">
    <property type="entry name" value="CSD_2"/>
    <property type="match status" value="1"/>
</dbReference>
<gene>
    <name evidence="8" type="ORF">ACFOOL_05930</name>
</gene>
<keyword evidence="6" id="KW-0804">Transcription</keyword>
<keyword evidence="4" id="KW-0238">DNA-binding</keyword>
<accession>A0ABV7WYD4</accession>
<dbReference type="InterPro" id="IPR011129">
    <property type="entry name" value="CSD"/>
</dbReference>
<comment type="caution">
    <text evidence="8">The sequence shown here is derived from an EMBL/GenBank/DDBJ whole genome shotgun (WGS) entry which is preliminary data.</text>
</comment>
<sequence length="68" mass="7218">MISGTVKFYNTTKVFRFIAPGDGSKDAFAHASAVERAGLSSLGEGQKISYDIEDGRDGRAAAINLKLP</sequence>
<dbReference type="PRINTS" id="PR00050">
    <property type="entry name" value="COLDSHOCK"/>
</dbReference>
<dbReference type="PANTHER" id="PTHR46565">
    <property type="entry name" value="COLD SHOCK DOMAIN PROTEIN 2"/>
    <property type="match status" value="1"/>
</dbReference>
<dbReference type="InterPro" id="IPR012156">
    <property type="entry name" value="Cold_shock_CspA"/>
</dbReference>
<dbReference type="SUPFAM" id="SSF50249">
    <property type="entry name" value="Nucleic acid-binding proteins"/>
    <property type="match status" value="1"/>
</dbReference>
<dbReference type="PANTHER" id="PTHR46565:SF20">
    <property type="entry name" value="COLD SHOCK DOMAIN-CONTAINING PROTEIN 4"/>
    <property type="match status" value="1"/>
</dbReference>
<keyword evidence="9" id="KW-1185">Reference proteome</keyword>
<dbReference type="InterPro" id="IPR002059">
    <property type="entry name" value="CSP_DNA-bd"/>
</dbReference>
<keyword evidence="5" id="KW-0010">Activator</keyword>